<evidence type="ECO:0000313" key="1">
    <source>
        <dbReference type="EMBL" id="OGK51764.1"/>
    </source>
</evidence>
<dbReference type="InterPro" id="IPR036390">
    <property type="entry name" value="WH_DNA-bd_sf"/>
</dbReference>
<reference evidence="1 2" key="1">
    <citation type="journal article" date="2016" name="Nat. Commun.">
        <title>Thousands of microbial genomes shed light on interconnected biogeochemical processes in an aquifer system.</title>
        <authorList>
            <person name="Anantharaman K."/>
            <person name="Brown C.T."/>
            <person name="Hug L.A."/>
            <person name="Sharon I."/>
            <person name="Castelle C.J."/>
            <person name="Probst A.J."/>
            <person name="Thomas B.C."/>
            <person name="Singh A."/>
            <person name="Wilkins M.J."/>
            <person name="Karaoz U."/>
            <person name="Brodie E.L."/>
            <person name="Williams K.H."/>
            <person name="Hubbard S.S."/>
            <person name="Banfield J.F."/>
        </authorList>
    </citation>
    <scope>NUCLEOTIDE SEQUENCE [LARGE SCALE GENOMIC DNA]</scope>
</reference>
<dbReference type="EMBL" id="MGAS01000018">
    <property type="protein sequence ID" value="OGK51764.1"/>
    <property type="molecule type" value="Genomic_DNA"/>
</dbReference>
<dbReference type="InterPro" id="IPR025855">
    <property type="entry name" value="Replic_Relax"/>
</dbReference>
<name>A0A1F7J836_9BACT</name>
<gene>
    <name evidence="1" type="ORF">A3B02_02445</name>
</gene>
<proteinExistence type="predicted"/>
<dbReference type="Proteomes" id="UP000178914">
    <property type="component" value="Unassembled WGS sequence"/>
</dbReference>
<dbReference type="Pfam" id="PF13814">
    <property type="entry name" value="Replic_Relax"/>
    <property type="match status" value="1"/>
</dbReference>
<dbReference type="AlphaFoldDB" id="A0A1F7J836"/>
<organism evidence="1 2">
    <name type="scientific">Candidatus Roizmanbacteria bacterium RIFCSPLOWO2_01_FULL_42_14</name>
    <dbReference type="NCBI Taxonomy" id="1802068"/>
    <lineage>
        <taxon>Bacteria</taxon>
        <taxon>Candidatus Roizmaniibacteriota</taxon>
    </lineage>
</organism>
<sequence length="288" mass="34431">MAKKIVTKKEHTILLLLYIFRFLNSKQIQEFLIHKDHRRINSWLKDLEEKEYIVREYTPIYGVLTKPAVCYLTTKGRKHIKESYNYYFPPYLKRISRDHKVSKAFKTRCQIIADWYITRIPPTKAGISIVDTLIKHCITAIEEKMPLNTVQFFTPSYFPTFKLLKHIKPDAYIRKKAREGIAPGFLFVVDPYVSRLVIRYTIKRIFTTLNEEYWEDDVIAFHMYFLCPNNQVIIYLRRMLPTQLEQEYASGTPLHFHLATRNQLYNYKQGKIETIKWITISSEDEDDE</sequence>
<protein>
    <submittedName>
        <fullName evidence="1">Uncharacterized protein</fullName>
    </submittedName>
</protein>
<evidence type="ECO:0000313" key="2">
    <source>
        <dbReference type="Proteomes" id="UP000178914"/>
    </source>
</evidence>
<comment type="caution">
    <text evidence="1">The sequence shown here is derived from an EMBL/GenBank/DDBJ whole genome shotgun (WGS) entry which is preliminary data.</text>
</comment>
<accession>A0A1F7J836</accession>
<dbReference type="SUPFAM" id="SSF46785">
    <property type="entry name" value="Winged helix' DNA-binding domain"/>
    <property type="match status" value="1"/>
</dbReference>